<proteinExistence type="predicted"/>
<sequence length="585" mass="67303">MDVIKPTSTIILNSHELLLNPKNFLVSVIHYSNALNETSINILGMTESPESEAIILKLDREVLPNQKVFLRVKYSGKIGINSERGFYKSEKDGDIVYTTMFQTKGARAVFPCFDEPEYKAEFKIEIAKPKSWIALSNAMEEYTKYNGDGYDWVSFKVTEKISTYMVAFAIGDLVKLEGKTADGILTRIWTFRSGERRMKTGLESAIKCTDAMTNYTSFPLKLQKMDHLAIPEKHFFAMENPGLVIYDQRVLLLDDGEDISYSNPKGYNQWYRVSSVICHEMAHQWFGNLLTNKWWGDSWLHEGFANYFENYAFSKAFPNEKGIIDIRAASIILDKIINYPGHEFVDHPIITKNGEFDQVTYNKGGAILRQLEAVISPEVFQKAIQRYIKTFAYSNVNSKDFIQKIQESVDETDLKDWCGESFNVTSFMNLWLNEIGIPYLNIDYVNGTFEITQTDIHNRVKASWPLPLFVQYENDKTEMIWLAPDYLCADGTKLPATKSIKTFALFINPDLLSLTEMIYNPKSSEAVYKALLSNKNFQLSPASIAVFYEQVKYYLFNYKNIPYQILNHQKSAKIYDISENLNMYG</sequence>
<name>A0AC34GSU2_9BILA</name>
<dbReference type="Proteomes" id="UP000887579">
    <property type="component" value="Unplaced"/>
</dbReference>
<dbReference type="WBParaSite" id="ES5_v2.g7777.t1">
    <property type="protein sequence ID" value="ES5_v2.g7777.t1"/>
    <property type="gene ID" value="ES5_v2.g7777"/>
</dbReference>
<reference evidence="2" key="1">
    <citation type="submission" date="2022-11" db="UniProtKB">
        <authorList>
            <consortium name="WormBaseParasite"/>
        </authorList>
    </citation>
    <scope>IDENTIFICATION</scope>
</reference>
<protein>
    <submittedName>
        <fullName evidence="2">Aminopeptidase N</fullName>
    </submittedName>
</protein>
<evidence type="ECO:0000313" key="2">
    <source>
        <dbReference type="WBParaSite" id="ES5_v2.g7777.t1"/>
    </source>
</evidence>
<accession>A0AC34GSU2</accession>
<evidence type="ECO:0000313" key="1">
    <source>
        <dbReference type="Proteomes" id="UP000887579"/>
    </source>
</evidence>
<organism evidence="1 2">
    <name type="scientific">Panagrolaimus sp. ES5</name>
    <dbReference type="NCBI Taxonomy" id="591445"/>
    <lineage>
        <taxon>Eukaryota</taxon>
        <taxon>Metazoa</taxon>
        <taxon>Ecdysozoa</taxon>
        <taxon>Nematoda</taxon>
        <taxon>Chromadorea</taxon>
        <taxon>Rhabditida</taxon>
        <taxon>Tylenchina</taxon>
        <taxon>Panagrolaimomorpha</taxon>
        <taxon>Panagrolaimoidea</taxon>
        <taxon>Panagrolaimidae</taxon>
        <taxon>Panagrolaimus</taxon>
    </lineage>
</organism>